<proteinExistence type="predicted"/>
<name>A0A7V7PSM1_9HYPH</name>
<dbReference type="CDD" id="cd07983">
    <property type="entry name" value="LPLAT_DUF374-like"/>
    <property type="match status" value="1"/>
</dbReference>
<dbReference type="Proteomes" id="UP000432089">
    <property type="component" value="Unassembled WGS sequence"/>
</dbReference>
<evidence type="ECO:0000313" key="4">
    <source>
        <dbReference type="Proteomes" id="UP000432089"/>
    </source>
</evidence>
<comment type="caution">
    <text evidence="3">The sequence shown here is derived from an EMBL/GenBank/DDBJ whole genome shotgun (WGS) entry which is preliminary data.</text>
</comment>
<dbReference type="Pfam" id="PF04028">
    <property type="entry name" value="DUF374"/>
    <property type="match status" value="1"/>
</dbReference>
<evidence type="ECO:0000259" key="2">
    <source>
        <dbReference type="Pfam" id="PF04028"/>
    </source>
</evidence>
<protein>
    <submittedName>
        <fullName evidence="3">DUF374 domain-containing protein</fullName>
    </submittedName>
</protein>
<feature type="domain" description="DUF374" evidence="2">
    <location>
        <begin position="135"/>
        <end position="206"/>
    </location>
</feature>
<keyword evidence="4" id="KW-1185">Reference proteome</keyword>
<organism evidence="3 4">
    <name type="scientific">Plantimonas leprariae</name>
    <dbReference type="NCBI Taxonomy" id="2615207"/>
    <lineage>
        <taxon>Bacteria</taxon>
        <taxon>Pseudomonadati</taxon>
        <taxon>Pseudomonadota</taxon>
        <taxon>Alphaproteobacteria</taxon>
        <taxon>Hyphomicrobiales</taxon>
        <taxon>Aurantimonadaceae</taxon>
        <taxon>Plantimonas</taxon>
    </lineage>
</organism>
<evidence type="ECO:0000256" key="1">
    <source>
        <dbReference type="SAM" id="MobiDB-lite"/>
    </source>
</evidence>
<feature type="compositionally biased region" description="Low complexity" evidence="1">
    <location>
        <begin position="24"/>
        <end position="46"/>
    </location>
</feature>
<evidence type="ECO:0000313" key="3">
    <source>
        <dbReference type="EMBL" id="KAB0682594.1"/>
    </source>
</evidence>
<dbReference type="InterPro" id="IPR007172">
    <property type="entry name" value="DUF374"/>
</dbReference>
<reference evidence="3 4" key="1">
    <citation type="submission" date="2019-09" db="EMBL/GenBank/DDBJ databases">
        <title>YIM 132180 draft genome.</title>
        <authorList>
            <person name="Zhang K."/>
        </authorList>
    </citation>
    <scope>NUCLEOTIDE SEQUENCE [LARGE SCALE GENOMIC DNA]</scope>
    <source>
        <strain evidence="3 4">YIM 132180</strain>
    </source>
</reference>
<feature type="region of interest" description="Disordered" evidence="1">
    <location>
        <begin position="1"/>
        <end position="63"/>
    </location>
</feature>
<sequence length="303" mass="33308">MAGQGAADGRQRRDALLHRPYAPPARSRAAVTEADASAAATAATAAGPEDRPERAARRKPSRLHTRFRQGRRRLFRSRFALSTAARLAYGWLRFVGWTQRRVPECSAAERRMRENHPSIVAFWHGQHLLAPFFRPADLRFVALLSKNVDAEVNAWVVRKFGIDTVRGSGGREQGRVLEKGGARALIALRRRVAEGSNAFMIADISKATAREAGLGVVTLARITGRPIIPSAAVTSRRLVLARTWDRTTIPLPFGRMAIVMGEPIFVPADADEAVMEAKRQEVTRAIEAANRQVAALADGKRAR</sequence>
<dbReference type="EMBL" id="VZDO01000001">
    <property type="protein sequence ID" value="KAB0682594.1"/>
    <property type="molecule type" value="Genomic_DNA"/>
</dbReference>
<gene>
    <name evidence="3" type="ORF">F6X38_00425</name>
</gene>
<dbReference type="AlphaFoldDB" id="A0A7V7PSM1"/>
<accession>A0A7V7PSM1</accession>